<name>A0A0B5ID35_9ACTN</name>
<proteinExistence type="predicted"/>
<dbReference type="HOGENOM" id="CLU_1805158_0_0_11"/>
<protein>
    <submittedName>
        <fullName evidence="1">Uncharacterized protein</fullName>
    </submittedName>
</protein>
<accession>A0A0B5ID35</accession>
<keyword evidence="2" id="KW-1185">Reference proteome</keyword>
<gene>
    <name evidence="1" type="ORF">SVTN_40315</name>
</gene>
<reference evidence="1 2" key="1">
    <citation type="submission" date="2014-12" db="EMBL/GenBank/DDBJ databases">
        <title>Complete genome sequence of Streptomyces vietnamensis strain GIMV4.0001, a genetic manipulable producer of the benzoisochromanequinone antibiotic granaticin.</title>
        <authorList>
            <person name="Deng M.R."/>
            <person name="Guo J."/>
            <person name="Ma L.Y."/>
            <person name="Feng G.D."/>
            <person name="Mo C.Y."/>
            <person name="Zhu H.H."/>
        </authorList>
    </citation>
    <scope>NUCLEOTIDE SEQUENCE [LARGE SCALE GENOMIC DNA]</scope>
    <source>
        <strain evidence="2">GIMV4.0001</strain>
        <plasmid evidence="1 2">pSVL1</plasmid>
    </source>
</reference>
<dbReference type="Proteomes" id="UP000031774">
    <property type="component" value="Plasmid pSVL1"/>
</dbReference>
<geneLocation type="plasmid" evidence="1 2">
    <name>pSVL1</name>
</geneLocation>
<keyword evidence="1" id="KW-0614">Plasmid</keyword>
<dbReference type="EMBL" id="CP010408">
    <property type="protein sequence ID" value="AJF70426.1"/>
    <property type="molecule type" value="Genomic_DNA"/>
</dbReference>
<organism evidence="1 2">
    <name type="scientific">Streptomyces vietnamensis</name>
    <dbReference type="NCBI Taxonomy" id="362257"/>
    <lineage>
        <taxon>Bacteria</taxon>
        <taxon>Bacillati</taxon>
        <taxon>Actinomycetota</taxon>
        <taxon>Actinomycetes</taxon>
        <taxon>Kitasatosporales</taxon>
        <taxon>Streptomycetaceae</taxon>
        <taxon>Streptomyces</taxon>
    </lineage>
</organism>
<dbReference type="KEGG" id="svt:SVTN_40315"/>
<evidence type="ECO:0000313" key="2">
    <source>
        <dbReference type="Proteomes" id="UP000031774"/>
    </source>
</evidence>
<sequence>MTASWICWKIPARQLHAEARGWWSRPTRSETTTPTLLPQEVLAAAYAAGMTLNADARELLRLIAESPEPVAASSFFHTIHPPNFPRSTSEDDPSREAWAEKQIGLYGEMLTLHEKGLLRIVHPANGERPDLVEATDAGHAVLA</sequence>
<dbReference type="AlphaFoldDB" id="A0A0B5ID35"/>
<evidence type="ECO:0000313" key="1">
    <source>
        <dbReference type="EMBL" id="AJF70426.1"/>
    </source>
</evidence>